<evidence type="ECO:0008006" key="3">
    <source>
        <dbReference type="Google" id="ProtNLM"/>
    </source>
</evidence>
<evidence type="ECO:0000313" key="1">
    <source>
        <dbReference type="EMBL" id="CAE7361094.1"/>
    </source>
</evidence>
<comment type="caution">
    <text evidence="1">The sequence shown here is derived from an EMBL/GenBank/DDBJ whole genome shotgun (WGS) entry which is preliminary data.</text>
</comment>
<dbReference type="AlphaFoldDB" id="A0A812PFN5"/>
<dbReference type="Gene3D" id="2.130.10.30">
    <property type="entry name" value="Regulator of chromosome condensation 1/beta-lactamase-inhibitor protein II"/>
    <property type="match status" value="1"/>
</dbReference>
<organism evidence="1 2">
    <name type="scientific">Symbiodinium natans</name>
    <dbReference type="NCBI Taxonomy" id="878477"/>
    <lineage>
        <taxon>Eukaryota</taxon>
        <taxon>Sar</taxon>
        <taxon>Alveolata</taxon>
        <taxon>Dinophyceae</taxon>
        <taxon>Suessiales</taxon>
        <taxon>Symbiodiniaceae</taxon>
        <taxon>Symbiodinium</taxon>
    </lineage>
</organism>
<name>A0A812PFN5_9DINO</name>
<dbReference type="InterPro" id="IPR009091">
    <property type="entry name" value="RCC1/BLIP-II"/>
</dbReference>
<sequence length="145" mass="14900">MSSVAVHVALLSGEQATIVLPWLATIEELRQMAQKEVSKSLGKLVSSSGAILLSSDTLRQAGVQANDVITAVVQDVVIAATLHAFAAIRSSGTVVAWGDAGAGGECSAVQHQLQNVQQIQSSAFAFAALRADGSAVTWGRRDSGG</sequence>
<protein>
    <recommendedName>
        <fullName evidence="3">Ubiquitin-like domain-containing protein</fullName>
    </recommendedName>
</protein>
<dbReference type="CDD" id="cd17039">
    <property type="entry name" value="Ubl_ubiquitin_like"/>
    <property type="match status" value="1"/>
</dbReference>
<keyword evidence="2" id="KW-1185">Reference proteome</keyword>
<accession>A0A812PFN5</accession>
<reference evidence="1" key="1">
    <citation type="submission" date="2021-02" db="EMBL/GenBank/DDBJ databases">
        <authorList>
            <person name="Dougan E. K."/>
            <person name="Rhodes N."/>
            <person name="Thang M."/>
            <person name="Chan C."/>
        </authorList>
    </citation>
    <scope>NUCLEOTIDE SEQUENCE</scope>
</reference>
<evidence type="ECO:0000313" key="2">
    <source>
        <dbReference type="Proteomes" id="UP000604046"/>
    </source>
</evidence>
<gene>
    <name evidence="1" type="ORF">SNAT2548_LOCUS19415</name>
</gene>
<dbReference type="Proteomes" id="UP000604046">
    <property type="component" value="Unassembled WGS sequence"/>
</dbReference>
<dbReference type="InterPro" id="IPR029071">
    <property type="entry name" value="Ubiquitin-like_domsf"/>
</dbReference>
<dbReference type="EMBL" id="CAJNDS010002178">
    <property type="protein sequence ID" value="CAE7361094.1"/>
    <property type="molecule type" value="Genomic_DNA"/>
</dbReference>
<dbReference type="SUPFAM" id="SSF50985">
    <property type="entry name" value="RCC1/BLIP-II"/>
    <property type="match status" value="1"/>
</dbReference>
<dbReference type="SUPFAM" id="SSF54236">
    <property type="entry name" value="Ubiquitin-like"/>
    <property type="match status" value="1"/>
</dbReference>
<proteinExistence type="predicted"/>